<dbReference type="EMBL" id="PHIG01000006">
    <property type="protein sequence ID" value="PJK31296.1"/>
    <property type="molecule type" value="Genomic_DNA"/>
</dbReference>
<dbReference type="Pfam" id="PF02589">
    <property type="entry name" value="LUD_dom"/>
    <property type="match status" value="1"/>
</dbReference>
<protein>
    <submittedName>
        <fullName evidence="2">Lactate utilization protein</fullName>
    </submittedName>
</protein>
<evidence type="ECO:0000313" key="3">
    <source>
        <dbReference type="Proteomes" id="UP000229498"/>
    </source>
</evidence>
<keyword evidence="3" id="KW-1185">Reference proteome</keyword>
<gene>
    <name evidence="2" type="ORF">CVT23_02220</name>
</gene>
<proteinExistence type="predicted"/>
<feature type="domain" description="LUD" evidence="1">
    <location>
        <begin position="122"/>
        <end position="221"/>
    </location>
</feature>
<evidence type="ECO:0000259" key="1">
    <source>
        <dbReference type="Pfam" id="PF02589"/>
    </source>
</evidence>
<comment type="caution">
    <text evidence="2">The sequence shown here is derived from an EMBL/GenBank/DDBJ whole genome shotgun (WGS) entry which is preliminary data.</text>
</comment>
<accession>A0A2M9G6J9</accession>
<dbReference type="PANTHER" id="PTHR43682">
    <property type="entry name" value="LACTATE UTILIZATION PROTEIN C"/>
    <property type="match status" value="1"/>
</dbReference>
<dbReference type="InterPro" id="IPR037171">
    <property type="entry name" value="NagB/RpiA_transferase-like"/>
</dbReference>
<dbReference type="Gene3D" id="3.40.50.10420">
    <property type="entry name" value="NagB/RpiA/CoA transferase-like"/>
    <property type="match status" value="1"/>
</dbReference>
<dbReference type="OrthoDB" id="9794157at2"/>
<name>A0A2M9G6J9_9PROT</name>
<sequence length="225" mass="24196">MSSRDRILNKVRDRAAGLPGRQDPETLTRRMAEHRPGLIPARADLPEPERLALFLAKCAELGVTVDRVGAAELAPEAIAGWLKQHNLPTELRLAPAAEVADLPWARAPMLDVETGAADIGDQVSVTPAAAAIAETGTLVMTSDPSTPATLNFVPDNHVVVLRRGQVVRAMEDAFAMIRERFGEGRMPRTVNMISGASRTGDVEQKIVMGAHGPRRLHIVLIDDGG</sequence>
<evidence type="ECO:0000313" key="2">
    <source>
        <dbReference type="EMBL" id="PJK31296.1"/>
    </source>
</evidence>
<dbReference type="RefSeq" id="WP_109792764.1">
    <property type="nucleotide sequence ID" value="NZ_PHIG01000006.1"/>
</dbReference>
<dbReference type="SUPFAM" id="SSF100950">
    <property type="entry name" value="NagB/RpiA/CoA transferase-like"/>
    <property type="match status" value="1"/>
</dbReference>
<organism evidence="2 3">
    <name type="scientific">Minwuia thermotolerans</name>
    <dbReference type="NCBI Taxonomy" id="2056226"/>
    <lineage>
        <taxon>Bacteria</taxon>
        <taxon>Pseudomonadati</taxon>
        <taxon>Pseudomonadota</taxon>
        <taxon>Alphaproteobacteria</taxon>
        <taxon>Minwuiales</taxon>
        <taxon>Minwuiaceae</taxon>
        <taxon>Minwuia</taxon>
    </lineage>
</organism>
<dbReference type="PANTHER" id="PTHR43682:SF1">
    <property type="entry name" value="LACTATE UTILIZATION PROTEIN C"/>
    <property type="match status" value="1"/>
</dbReference>
<reference evidence="2 3" key="1">
    <citation type="submission" date="2017-11" db="EMBL/GenBank/DDBJ databases">
        <title>Draft genome sequence of Rhizobiales bacterium SY3-13.</title>
        <authorList>
            <person name="Sun C."/>
        </authorList>
    </citation>
    <scope>NUCLEOTIDE SEQUENCE [LARGE SCALE GENOMIC DNA]</scope>
    <source>
        <strain evidence="2 3">SY3-13</strain>
    </source>
</reference>
<dbReference type="AlphaFoldDB" id="A0A2M9G6J9"/>
<dbReference type="InterPro" id="IPR024185">
    <property type="entry name" value="FTHF_cligase-like_sf"/>
</dbReference>
<dbReference type="Proteomes" id="UP000229498">
    <property type="component" value="Unassembled WGS sequence"/>
</dbReference>
<dbReference type="InterPro" id="IPR003741">
    <property type="entry name" value="LUD_dom"/>
</dbReference>